<evidence type="ECO:0000256" key="2">
    <source>
        <dbReference type="ARBA" id="ARBA00006683"/>
    </source>
</evidence>
<feature type="transmembrane region" description="Helical" evidence="17">
    <location>
        <begin position="32"/>
        <end position="53"/>
    </location>
</feature>
<keyword evidence="11" id="KW-0418">Kinase</keyword>
<keyword evidence="9 17" id="KW-0812">Transmembrane</keyword>
<feature type="domain" description="AAA" evidence="19">
    <location>
        <begin position="291"/>
        <end position="436"/>
    </location>
</feature>
<evidence type="ECO:0000259" key="19">
    <source>
        <dbReference type="Pfam" id="PF13614"/>
    </source>
</evidence>
<evidence type="ECO:0000256" key="5">
    <source>
        <dbReference type="ARBA" id="ARBA00011903"/>
    </source>
</evidence>
<name>A0ABS4YN44_9MICO</name>
<protein>
    <recommendedName>
        <fullName evidence="5">non-specific protein-tyrosine kinase</fullName>
        <ecNumber evidence="5">2.7.10.2</ecNumber>
    </recommendedName>
</protein>
<dbReference type="NCBIfam" id="TIGR01007">
    <property type="entry name" value="eps_fam"/>
    <property type="match status" value="1"/>
</dbReference>
<keyword evidence="12" id="KW-0067">ATP-binding</keyword>
<feature type="domain" description="Polysaccharide chain length determinant N-terminal" evidence="18">
    <location>
        <begin position="19"/>
        <end position="108"/>
    </location>
</feature>
<dbReference type="EC" id="2.7.10.2" evidence="5"/>
<evidence type="ECO:0000256" key="16">
    <source>
        <dbReference type="ARBA" id="ARBA00051245"/>
    </source>
</evidence>
<evidence type="ECO:0000313" key="20">
    <source>
        <dbReference type="EMBL" id="MBP2409925.1"/>
    </source>
</evidence>
<dbReference type="EMBL" id="JAGIOC010000001">
    <property type="protein sequence ID" value="MBP2409925.1"/>
    <property type="molecule type" value="Genomic_DNA"/>
</dbReference>
<evidence type="ECO:0000256" key="12">
    <source>
        <dbReference type="ARBA" id="ARBA00022840"/>
    </source>
</evidence>
<dbReference type="InterPro" id="IPR050445">
    <property type="entry name" value="Bact_polysacc_biosynth/exp"/>
</dbReference>
<dbReference type="InterPro" id="IPR005702">
    <property type="entry name" value="Wzc-like_C"/>
</dbReference>
<dbReference type="CDD" id="cd05387">
    <property type="entry name" value="BY-kinase"/>
    <property type="match status" value="1"/>
</dbReference>
<evidence type="ECO:0000256" key="15">
    <source>
        <dbReference type="ARBA" id="ARBA00023137"/>
    </source>
</evidence>
<keyword evidence="13 17" id="KW-1133">Transmembrane helix</keyword>
<dbReference type="RefSeq" id="WP_342591790.1">
    <property type="nucleotide sequence ID" value="NZ_BAAAJV010000051.1"/>
</dbReference>
<dbReference type="InterPro" id="IPR025669">
    <property type="entry name" value="AAA_dom"/>
</dbReference>
<keyword evidence="21" id="KW-1185">Reference proteome</keyword>
<evidence type="ECO:0000259" key="18">
    <source>
        <dbReference type="Pfam" id="PF02706"/>
    </source>
</evidence>
<dbReference type="Gene3D" id="3.40.50.300">
    <property type="entry name" value="P-loop containing nucleotide triphosphate hydrolases"/>
    <property type="match status" value="1"/>
</dbReference>
<evidence type="ECO:0000313" key="21">
    <source>
        <dbReference type="Proteomes" id="UP000698222"/>
    </source>
</evidence>
<comment type="similarity">
    <text evidence="2">Belongs to the CpsC/CapA family.</text>
</comment>
<evidence type="ECO:0000256" key="6">
    <source>
        <dbReference type="ARBA" id="ARBA00022475"/>
    </source>
</evidence>
<keyword evidence="7" id="KW-0997">Cell inner membrane</keyword>
<keyword evidence="8" id="KW-0808">Transferase</keyword>
<keyword evidence="14 17" id="KW-0472">Membrane</keyword>
<reference evidence="20 21" key="1">
    <citation type="submission" date="2021-03" db="EMBL/GenBank/DDBJ databases">
        <title>Sequencing the genomes of 1000 actinobacteria strains.</title>
        <authorList>
            <person name="Klenk H.-P."/>
        </authorList>
    </citation>
    <scope>NUCLEOTIDE SEQUENCE [LARGE SCALE GENOMIC DNA]</scope>
    <source>
        <strain evidence="20 21">DSM 14564</strain>
    </source>
</reference>
<evidence type="ECO:0000256" key="17">
    <source>
        <dbReference type="SAM" id="Phobius"/>
    </source>
</evidence>
<evidence type="ECO:0000256" key="14">
    <source>
        <dbReference type="ARBA" id="ARBA00023136"/>
    </source>
</evidence>
<dbReference type="SUPFAM" id="SSF52540">
    <property type="entry name" value="P-loop containing nucleoside triphosphate hydrolases"/>
    <property type="match status" value="1"/>
</dbReference>
<keyword evidence="15" id="KW-0829">Tyrosine-protein kinase</keyword>
<dbReference type="InterPro" id="IPR003856">
    <property type="entry name" value="LPS_length_determ_N"/>
</dbReference>
<feature type="transmembrane region" description="Helical" evidence="17">
    <location>
        <begin position="197"/>
        <end position="217"/>
    </location>
</feature>
<comment type="similarity">
    <text evidence="4">Belongs to the etk/wzc family.</text>
</comment>
<dbReference type="PANTHER" id="PTHR32309">
    <property type="entry name" value="TYROSINE-PROTEIN KINASE"/>
    <property type="match status" value="1"/>
</dbReference>
<comment type="similarity">
    <text evidence="3">Belongs to the CpsD/CapB family.</text>
</comment>
<sequence>MGAVTDRIEPSGGVMSDSRVDLSFLLTALRKLWWVVVLAAVLGAAGTFGYASLQTPLYTATSSLHFSIAQSDSATDLNQGSNYTQSQMLSYAQLVEGSLVLQPVIDELNLEATPRGLSSSISVSIPQDTSTMEITVTSADPERAADLASAISEQLIEVLDEAGSKTADGSPSVTVTIYDDAVPPRSQSSPDRSRDTLLGGVAGGVIGVALALLVALLDTRVRNEEILVEAGGDPVLGVVSKAPLLQSRALAVAQEPLSPTAEDFHRIRSALTYANVSSRVRVLLVTAGMPGEGKSTVSVNLAMTLAGLRHSVLLIDADLRRPRVHVHVGIDGSVGLTNVMLEQVTLEVATHSVSGTTLDVLPSGEIPPNPAEMLTSHRMEELIAAVSGKYDYVIIDTPPTLSVADANLLAPLTDGVLLVVDATKTRRAALAQSMKTLEMGGARILGTVLNRARPVRGRDRYYAEK</sequence>
<dbReference type="PANTHER" id="PTHR32309:SF13">
    <property type="entry name" value="FERRIC ENTEROBACTIN TRANSPORT PROTEIN FEPE"/>
    <property type="match status" value="1"/>
</dbReference>
<dbReference type="Pfam" id="PF13614">
    <property type="entry name" value="AAA_31"/>
    <property type="match status" value="1"/>
</dbReference>
<evidence type="ECO:0000256" key="7">
    <source>
        <dbReference type="ARBA" id="ARBA00022519"/>
    </source>
</evidence>
<evidence type="ECO:0000256" key="9">
    <source>
        <dbReference type="ARBA" id="ARBA00022692"/>
    </source>
</evidence>
<organism evidence="20 21">
    <name type="scientific">Brachybacterium fresconis</name>
    <dbReference type="NCBI Taxonomy" id="173363"/>
    <lineage>
        <taxon>Bacteria</taxon>
        <taxon>Bacillati</taxon>
        <taxon>Actinomycetota</taxon>
        <taxon>Actinomycetes</taxon>
        <taxon>Micrococcales</taxon>
        <taxon>Dermabacteraceae</taxon>
        <taxon>Brachybacterium</taxon>
    </lineage>
</organism>
<proteinExistence type="inferred from homology"/>
<evidence type="ECO:0000256" key="10">
    <source>
        <dbReference type="ARBA" id="ARBA00022741"/>
    </source>
</evidence>
<evidence type="ECO:0000256" key="11">
    <source>
        <dbReference type="ARBA" id="ARBA00022777"/>
    </source>
</evidence>
<evidence type="ECO:0000256" key="3">
    <source>
        <dbReference type="ARBA" id="ARBA00007316"/>
    </source>
</evidence>
<dbReference type="Proteomes" id="UP000698222">
    <property type="component" value="Unassembled WGS sequence"/>
</dbReference>
<evidence type="ECO:0000256" key="13">
    <source>
        <dbReference type="ARBA" id="ARBA00022989"/>
    </source>
</evidence>
<comment type="subcellular location">
    <subcellularLocation>
        <location evidence="1">Cell inner membrane</location>
        <topology evidence="1">Multi-pass membrane protein</topology>
    </subcellularLocation>
</comment>
<evidence type="ECO:0000256" key="8">
    <source>
        <dbReference type="ARBA" id="ARBA00022679"/>
    </source>
</evidence>
<comment type="catalytic activity">
    <reaction evidence="16">
        <text>L-tyrosyl-[protein] + ATP = O-phospho-L-tyrosyl-[protein] + ADP + H(+)</text>
        <dbReference type="Rhea" id="RHEA:10596"/>
        <dbReference type="Rhea" id="RHEA-COMP:10136"/>
        <dbReference type="Rhea" id="RHEA-COMP:20101"/>
        <dbReference type="ChEBI" id="CHEBI:15378"/>
        <dbReference type="ChEBI" id="CHEBI:30616"/>
        <dbReference type="ChEBI" id="CHEBI:46858"/>
        <dbReference type="ChEBI" id="CHEBI:61978"/>
        <dbReference type="ChEBI" id="CHEBI:456216"/>
        <dbReference type="EC" id="2.7.10.2"/>
    </reaction>
</comment>
<keyword evidence="6" id="KW-1003">Cell membrane</keyword>
<dbReference type="InterPro" id="IPR027417">
    <property type="entry name" value="P-loop_NTPase"/>
</dbReference>
<dbReference type="Pfam" id="PF02706">
    <property type="entry name" value="Wzz"/>
    <property type="match status" value="1"/>
</dbReference>
<keyword evidence="10" id="KW-0547">Nucleotide-binding</keyword>
<evidence type="ECO:0000256" key="1">
    <source>
        <dbReference type="ARBA" id="ARBA00004429"/>
    </source>
</evidence>
<evidence type="ECO:0000256" key="4">
    <source>
        <dbReference type="ARBA" id="ARBA00008883"/>
    </source>
</evidence>
<accession>A0ABS4YN44</accession>
<comment type="caution">
    <text evidence="20">The sequence shown here is derived from an EMBL/GenBank/DDBJ whole genome shotgun (WGS) entry which is preliminary data.</text>
</comment>
<gene>
    <name evidence="20" type="ORF">JOF44_002828</name>
</gene>